<reference evidence="1 2" key="1">
    <citation type="journal article" date="2022" name="DNA Res.">
        <title>Chromosomal-level genome assembly of the orchid tree Bauhinia variegata (Leguminosae; Cercidoideae) supports the allotetraploid origin hypothesis of Bauhinia.</title>
        <authorList>
            <person name="Zhong Y."/>
            <person name="Chen Y."/>
            <person name="Zheng D."/>
            <person name="Pang J."/>
            <person name="Liu Y."/>
            <person name="Luo S."/>
            <person name="Meng S."/>
            <person name="Qian L."/>
            <person name="Wei D."/>
            <person name="Dai S."/>
            <person name="Zhou R."/>
        </authorList>
    </citation>
    <scope>NUCLEOTIDE SEQUENCE [LARGE SCALE GENOMIC DNA]</scope>
    <source>
        <strain evidence="1">BV-YZ2020</strain>
    </source>
</reference>
<evidence type="ECO:0000313" key="1">
    <source>
        <dbReference type="EMBL" id="KAI4297098.1"/>
    </source>
</evidence>
<protein>
    <submittedName>
        <fullName evidence="1">Uncharacterized protein</fullName>
    </submittedName>
</protein>
<dbReference type="EMBL" id="CM039439">
    <property type="protein sequence ID" value="KAI4297098.1"/>
    <property type="molecule type" value="Genomic_DNA"/>
</dbReference>
<proteinExistence type="predicted"/>
<name>A0ACB9KIS6_BAUVA</name>
<organism evidence="1 2">
    <name type="scientific">Bauhinia variegata</name>
    <name type="common">Purple orchid tree</name>
    <name type="synonym">Phanera variegata</name>
    <dbReference type="NCBI Taxonomy" id="167791"/>
    <lineage>
        <taxon>Eukaryota</taxon>
        <taxon>Viridiplantae</taxon>
        <taxon>Streptophyta</taxon>
        <taxon>Embryophyta</taxon>
        <taxon>Tracheophyta</taxon>
        <taxon>Spermatophyta</taxon>
        <taxon>Magnoliopsida</taxon>
        <taxon>eudicotyledons</taxon>
        <taxon>Gunneridae</taxon>
        <taxon>Pentapetalae</taxon>
        <taxon>rosids</taxon>
        <taxon>fabids</taxon>
        <taxon>Fabales</taxon>
        <taxon>Fabaceae</taxon>
        <taxon>Cercidoideae</taxon>
        <taxon>Cercideae</taxon>
        <taxon>Bauhiniinae</taxon>
        <taxon>Bauhinia</taxon>
    </lineage>
</organism>
<accession>A0ACB9KIS6</accession>
<evidence type="ECO:0000313" key="2">
    <source>
        <dbReference type="Proteomes" id="UP000828941"/>
    </source>
</evidence>
<sequence>MASDEDMDSLFEGMVLFNPSQFQIQSDNQQEDSTTNNQIDASVPRTSTTVSSSSSSQPLDENLFSDLTLVTPIQNPEVAAPAEINPQSQFQSVSENASATSSLARQFSTRKKKRAGLRIGYGRDTLQSDDRPQPSPPTLSVSSEVPSAVGSIGDGVGVGERETASAVGSIGDVVGEKATLSAVGSIGDGVGEKETLSAVDSIGNGVRDRDTLPPISTAPAPTPPSGSVSNTSEIKENGSYGKDEDITKDDGDDGTEKAKASSFSETELLEIKSRIYEKLNGARQVVASVSAERKGAIRNRRKASENVNLASLKHSELEMQLEEAIEAEDFERAERISESLSAAEKEKQALVNTLREADALIDALDLKMQQALDSQIAAEEECARLLDQFSTNAASNADFALKNAALRHSKEMDDWLSLSEAVEVKKMELEIESHFISETRGGLNSIIEQSILDDKREKEILCKRKDLLMEELEKLLALVKQKEKEIADNDANINAVENRIANVVSGFEEIQSSIDLKHDNMQSALSQANSEAEALSLKKEEIDSFLIQEEEAGAKMKELARISEEEAKGYQEVVGLRKRLMLSALKSREDKVTLANNEEKLSEDVKLLQQEASTARVSLQELSSRKSINQQDITSLKQRIIFLEKRVPELEADKKVATAARNFKEAARIAAEAKSLSVEKEGIQMEMDTAIKNLEKLEEEIKDTLYKLQETEEMILLKEKELAMARFERLLLTAGTARAERTSAQEMGDVEEANLLLSEAEAAELEAEKLKSTYHFKGEDFTNSRKHFISMDLVSKLAQKQLEELAASLHLFSD</sequence>
<comment type="caution">
    <text evidence="1">The sequence shown here is derived from an EMBL/GenBank/DDBJ whole genome shotgun (WGS) entry which is preliminary data.</text>
</comment>
<dbReference type="Proteomes" id="UP000828941">
    <property type="component" value="Chromosome 14"/>
</dbReference>
<keyword evidence="2" id="KW-1185">Reference proteome</keyword>
<gene>
    <name evidence="1" type="ORF">L6164_037005</name>
</gene>